<name>A0A3Q9BM78_9LACT</name>
<dbReference type="AlphaFoldDB" id="A0A3Q9BM78"/>
<dbReference type="PANTHER" id="PTHR43736:SF1">
    <property type="entry name" value="DIHYDRONEOPTERIN TRIPHOSPHATE DIPHOSPHATASE"/>
    <property type="match status" value="1"/>
</dbReference>
<dbReference type="CDD" id="cd03674">
    <property type="entry name" value="NUDIX_Hydrolase"/>
    <property type="match status" value="1"/>
</dbReference>
<evidence type="ECO:0000313" key="4">
    <source>
        <dbReference type="Proteomes" id="UP000273326"/>
    </source>
</evidence>
<sequence length="185" mass="21590">MIEAYKPYNEQEIEDKKRILTYIDTYPDVLTRENEIAHFSASAWVVNHDFTKTVMAYHNIYQSWSWLGGHVDGEEDFLKVALQEVNEETGLSKLKPVQTDIYSIEILEVPAHIKRGKEIPEHLHLNVTYLIQADEEEQLLVKPDENSAVAWMFLEEAVEKSSEAEMKEIYRKLNEKIPVVQNQKN</sequence>
<dbReference type="Gene3D" id="3.90.79.10">
    <property type="entry name" value="Nucleoside Triphosphate Pyrophosphohydrolase"/>
    <property type="match status" value="1"/>
</dbReference>
<protein>
    <submittedName>
        <fullName evidence="3">NUDIX domain-containing protein</fullName>
    </submittedName>
</protein>
<feature type="domain" description="Nudix hydrolase" evidence="2">
    <location>
        <begin position="36"/>
        <end position="176"/>
    </location>
</feature>
<dbReference type="InterPro" id="IPR015797">
    <property type="entry name" value="NUDIX_hydrolase-like_dom_sf"/>
</dbReference>
<evidence type="ECO:0000256" key="1">
    <source>
        <dbReference type="ARBA" id="ARBA00005582"/>
    </source>
</evidence>
<evidence type="ECO:0000313" key="3">
    <source>
        <dbReference type="EMBL" id="AZP05679.1"/>
    </source>
</evidence>
<dbReference type="SUPFAM" id="SSF55811">
    <property type="entry name" value="Nudix"/>
    <property type="match status" value="1"/>
</dbReference>
<gene>
    <name evidence="3" type="ORF">EJN90_04395</name>
</gene>
<proteinExistence type="inferred from homology"/>
<dbReference type="EMBL" id="CP034465">
    <property type="protein sequence ID" value="AZP05679.1"/>
    <property type="molecule type" value="Genomic_DNA"/>
</dbReference>
<keyword evidence="4" id="KW-1185">Reference proteome</keyword>
<dbReference type="PROSITE" id="PS51462">
    <property type="entry name" value="NUDIX"/>
    <property type="match status" value="1"/>
</dbReference>
<comment type="similarity">
    <text evidence="1">Belongs to the Nudix hydrolase family.</text>
</comment>
<organism evidence="3 4">
    <name type="scientific">Jeotgalibaca ciconiae</name>
    <dbReference type="NCBI Taxonomy" id="2496265"/>
    <lineage>
        <taxon>Bacteria</taxon>
        <taxon>Bacillati</taxon>
        <taxon>Bacillota</taxon>
        <taxon>Bacilli</taxon>
        <taxon>Lactobacillales</taxon>
        <taxon>Carnobacteriaceae</taxon>
        <taxon>Jeotgalibaca</taxon>
    </lineage>
</organism>
<dbReference type="Proteomes" id="UP000273326">
    <property type="component" value="Chromosome"/>
</dbReference>
<reference evidence="4" key="1">
    <citation type="submission" date="2018-12" db="EMBL/GenBank/DDBJ databases">
        <title>Complete genome sequencing of Jeotgalibaca sp. H21T32.</title>
        <authorList>
            <person name="Bae J.-W."/>
            <person name="Lee S.-Y."/>
        </authorList>
    </citation>
    <scope>NUCLEOTIDE SEQUENCE [LARGE SCALE GENOMIC DNA]</scope>
    <source>
        <strain evidence="4">H21T32</strain>
    </source>
</reference>
<dbReference type="InterPro" id="IPR000086">
    <property type="entry name" value="NUDIX_hydrolase_dom"/>
</dbReference>
<dbReference type="OrthoDB" id="9787880at2"/>
<dbReference type="Pfam" id="PF00293">
    <property type="entry name" value="NUDIX"/>
    <property type="match status" value="1"/>
</dbReference>
<dbReference type="KEGG" id="jeh:EJN90_04395"/>
<accession>A0A3Q9BM78</accession>
<evidence type="ECO:0000259" key="2">
    <source>
        <dbReference type="PROSITE" id="PS51462"/>
    </source>
</evidence>
<dbReference type="PANTHER" id="PTHR43736">
    <property type="entry name" value="ADP-RIBOSE PYROPHOSPHATASE"/>
    <property type="match status" value="1"/>
</dbReference>